<reference evidence="1" key="3">
    <citation type="submission" date="2023-01" db="EMBL/GenBank/DDBJ databases">
        <authorList>
            <person name="Sun Q."/>
            <person name="Evtushenko L."/>
        </authorList>
    </citation>
    <scope>NUCLEOTIDE SEQUENCE</scope>
    <source>
        <strain evidence="1">VKM B-1606</strain>
    </source>
</reference>
<comment type="caution">
    <text evidence="1">The sequence shown here is derived from an EMBL/GenBank/DDBJ whole genome shotgun (WGS) entry which is preliminary data.</text>
</comment>
<reference evidence="1" key="1">
    <citation type="journal article" date="2014" name="Int. J. Syst. Evol. Microbiol.">
        <title>Complete genome sequence of Corynebacterium casei LMG S-19264T (=DSM 44701T), isolated from a smear-ripened cheese.</title>
        <authorList>
            <consortium name="US DOE Joint Genome Institute (JGI-PGF)"/>
            <person name="Walter F."/>
            <person name="Albersmeier A."/>
            <person name="Kalinowski J."/>
            <person name="Ruckert C."/>
        </authorList>
    </citation>
    <scope>NUCLEOTIDE SEQUENCE</scope>
    <source>
        <strain evidence="1">VKM B-1606</strain>
    </source>
</reference>
<dbReference type="Proteomes" id="UP000758856">
    <property type="component" value="Unassembled WGS sequence"/>
</dbReference>
<accession>A0A9W6IS43</accession>
<evidence type="ECO:0000313" key="1">
    <source>
        <dbReference type="EMBL" id="GLK55473.1"/>
    </source>
</evidence>
<keyword evidence="3" id="KW-1185">Reference proteome</keyword>
<proteinExistence type="predicted"/>
<dbReference type="RefSeq" id="WP_204948634.1">
    <property type="nucleotide sequence ID" value="NZ_BSFF01000002.1"/>
</dbReference>
<dbReference type="Proteomes" id="UP001143400">
    <property type="component" value="Unassembled WGS sequence"/>
</dbReference>
<protein>
    <submittedName>
        <fullName evidence="1">Uncharacterized protein</fullName>
    </submittedName>
</protein>
<gene>
    <name evidence="1" type="ORF">GCM10008170_14920</name>
    <name evidence="2" type="ORF">JOD31_000393</name>
</gene>
<evidence type="ECO:0000313" key="3">
    <source>
        <dbReference type="Proteomes" id="UP000758856"/>
    </source>
</evidence>
<reference evidence="2 3" key="2">
    <citation type="submission" date="2021-01" db="EMBL/GenBank/DDBJ databases">
        <title>Genomic Encyclopedia of Type Strains, Phase IV (KMG-IV): sequencing the most valuable type-strain genomes for metagenomic binning, comparative biology and taxonomic classification.</title>
        <authorList>
            <person name="Goeker M."/>
        </authorList>
    </citation>
    <scope>NUCLEOTIDE SEQUENCE [LARGE SCALE GENOMIC DNA]</scope>
    <source>
        <strain evidence="2 3">DSM 6130</strain>
    </source>
</reference>
<name>A0A9W6IS43_9HYPH</name>
<dbReference type="EMBL" id="JAFBCY010000001">
    <property type="protein sequence ID" value="MBM7850181.1"/>
    <property type="molecule type" value="Genomic_DNA"/>
</dbReference>
<dbReference type="AlphaFoldDB" id="A0A9W6IS43"/>
<evidence type="ECO:0000313" key="4">
    <source>
        <dbReference type="Proteomes" id="UP001143400"/>
    </source>
</evidence>
<organism evidence="1 4">
    <name type="scientific">Methylopila capsulata</name>
    <dbReference type="NCBI Taxonomy" id="61654"/>
    <lineage>
        <taxon>Bacteria</taxon>
        <taxon>Pseudomonadati</taxon>
        <taxon>Pseudomonadota</taxon>
        <taxon>Alphaproteobacteria</taxon>
        <taxon>Hyphomicrobiales</taxon>
        <taxon>Methylopilaceae</taxon>
        <taxon>Methylopila</taxon>
    </lineage>
</organism>
<dbReference type="EMBL" id="BSFF01000002">
    <property type="protein sequence ID" value="GLK55473.1"/>
    <property type="molecule type" value="Genomic_DNA"/>
</dbReference>
<evidence type="ECO:0000313" key="2">
    <source>
        <dbReference type="EMBL" id="MBM7850181.1"/>
    </source>
</evidence>
<sequence>MQISFFATEIDEVEVWRLAFALPGMRVYEAAGHGERPLREFFTAEEVCEARAAEPHIFLKLHPSLVGGAPTLDLTPRDERYPPEPGNIHLQKLVGPALIGFNWYGWQRNSPNCLQNTVFSAWNPAGARSRSIYSDDYLDDVDWKMLASIFGKLQRQIHNMAAAQIGSSRVLPDTFRRLASGEITLWGWGEDVSISSPNLVIKTTKLN</sequence>